<dbReference type="NCBIfam" id="TIGR01007">
    <property type="entry name" value="eps_fam"/>
    <property type="match status" value="1"/>
</dbReference>
<sequence length="765" mass="86190">DLPIAPAPVRRDNEEMLPSTEFRQAAPDWEGEEVHLRDYLEVIARRKWLIFGFLALVFISTLIFTLTATKIYKANAVIEANRDAPRVTKFEEVTAALASAREFYQAQVSMLKSTTLIQRVIDKMNLGEHPVLSLAKDGKEKKSARASIKEFVRSLIPQKKEETAKRPVIPKETLKQQGLIGFVNGNLTPILQRNSNLISISFTSPDRHLSQDVVNTLIEEFVRWKMDQKLEASQLAREFLTKQIYQSKINLEKVEEELNRFARMSGIVSLDTKLNSVYSQLGELNTALARAEAEMIGKRAIYNQAIKDGPASLPRVLSNLVIANLKADYARLVSQYQDLTTTFLDDYPEVKNLKSRMLSIGERIHIEEKKIFKAIENEYQTALKKRTALQERVSLQKTLAIDLNERATQYKIIAREVETNKGIYQSLLERAKEIESMVGVSSSNIHIVDRALLPIFPFKPNVRLNLLLAIVVGLMGGIGLAFLLEYFADTITNPDQISERFQIPILGVVPLAKSGDYVLDKAFVSEPRAPISEAIRTTKVSLQLSGADALSKCFMITSTAPEEGKTTLAANLAFAFAGSEEKVLLMDADLRKPHLHKIFTQWSDGTRPGLSSYLAGVIDKNLIQKTDIDNLWFVPSGPIPPNPVELLASNRFTELMAVCNQKFDRIILDAPPHHGFADILVLSRQVGGVVLVSSIGETTRDALRHFKKGILNVQGTILGCIINKVNLTKRYGYRAYYKYYQAYNYDYGEDNKRKRVKKLKSDREK</sequence>
<feature type="transmembrane region" description="Helical" evidence="9">
    <location>
        <begin position="48"/>
        <end position="68"/>
    </location>
</feature>
<evidence type="ECO:0000256" key="8">
    <source>
        <dbReference type="SAM" id="Coils"/>
    </source>
</evidence>
<feature type="coiled-coil region" evidence="8">
    <location>
        <begin position="237"/>
        <end position="294"/>
    </location>
</feature>
<evidence type="ECO:0000256" key="6">
    <source>
        <dbReference type="ARBA" id="ARBA00022989"/>
    </source>
</evidence>
<feature type="domain" description="Polysaccharide chain length determinant N-terminal" evidence="11">
    <location>
        <begin position="32"/>
        <end position="123"/>
    </location>
</feature>
<dbReference type="InterPro" id="IPR050445">
    <property type="entry name" value="Bact_polysacc_biosynth/exp"/>
</dbReference>
<keyword evidence="5" id="KW-0067">ATP-binding</keyword>
<evidence type="ECO:0000259" key="10">
    <source>
        <dbReference type="Pfam" id="PF01656"/>
    </source>
</evidence>
<dbReference type="Pfam" id="PF13807">
    <property type="entry name" value="GNVR"/>
    <property type="match status" value="1"/>
</dbReference>
<dbReference type="InterPro" id="IPR027417">
    <property type="entry name" value="P-loop_NTPase"/>
</dbReference>
<evidence type="ECO:0000259" key="11">
    <source>
        <dbReference type="Pfam" id="PF02706"/>
    </source>
</evidence>
<evidence type="ECO:0000256" key="3">
    <source>
        <dbReference type="ARBA" id="ARBA00022692"/>
    </source>
</evidence>
<name>A0A0F9I1G8_9ZZZZ</name>
<evidence type="ECO:0000256" key="7">
    <source>
        <dbReference type="ARBA" id="ARBA00023136"/>
    </source>
</evidence>
<feature type="transmembrane region" description="Helical" evidence="9">
    <location>
        <begin position="466"/>
        <end position="488"/>
    </location>
</feature>
<dbReference type="SUPFAM" id="SSF52540">
    <property type="entry name" value="P-loop containing nucleoside triphosphate hydrolases"/>
    <property type="match status" value="1"/>
</dbReference>
<evidence type="ECO:0000256" key="5">
    <source>
        <dbReference type="ARBA" id="ARBA00022840"/>
    </source>
</evidence>
<evidence type="ECO:0000259" key="12">
    <source>
        <dbReference type="Pfam" id="PF13807"/>
    </source>
</evidence>
<dbReference type="Pfam" id="PF02706">
    <property type="entry name" value="Wzz"/>
    <property type="match status" value="1"/>
</dbReference>
<feature type="domain" description="Tyrosine-protein kinase G-rich" evidence="12">
    <location>
        <begin position="414"/>
        <end position="483"/>
    </location>
</feature>
<comment type="subcellular location">
    <subcellularLocation>
        <location evidence="1">Cell membrane</location>
        <topology evidence="1">Multi-pass membrane protein</topology>
    </subcellularLocation>
</comment>
<feature type="non-terminal residue" evidence="13">
    <location>
        <position position="1"/>
    </location>
</feature>
<dbReference type="InterPro" id="IPR005702">
    <property type="entry name" value="Wzc-like_C"/>
</dbReference>
<evidence type="ECO:0000313" key="13">
    <source>
        <dbReference type="EMBL" id="KKL87685.1"/>
    </source>
</evidence>
<dbReference type="PANTHER" id="PTHR32309:SF13">
    <property type="entry name" value="FERRIC ENTEROBACTIN TRANSPORT PROTEIN FEPE"/>
    <property type="match status" value="1"/>
</dbReference>
<protein>
    <recommendedName>
        <fullName evidence="14">AAA domain-containing protein</fullName>
    </recommendedName>
</protein>
<dbReference type="PANTHER" id="PTHR32309">
    <property type="entry name" value="TYROSINE-PROTEIN KINASE"/>
    <property type="match status" value="1"/>
</dbReference>
<evidence type="ECO:0000256" key="9">
    <source>
        <dbReference type="SAM" id="Phobius"/>
    </source>
</evidence>
<dbReference type="InterPro" id="IPR032807">
    <property type="entry name" value="GNVR"/>
</dbReference>
<keyword evidence="3 9" id="KW-0812">Transmembrane</keyword>
<evidence type="ECO:0000256" key="1">
    <source>
        <dbReference type="ARBA" id="ARBA00004651"/>
    </source>
</evidence>
<organism evidence="13">
    <name type="scientific">marine sediment metagenome</name>
    <dbReference type="NCBI Taxonomy" id="412755"/>
    <lineage>
        <taxon>unclassified sequences</taxon>
        <taxon>metagenomes</taxon>
        <taxon>ecological metagenomes</taxon>
    </lineage>
</organism>
<dbReference type="InterPro" id="IPR002586">
    <property type="entry name" value="CobQ/CobB/MinD/ParA_Nub-bd_dom"/>
</dbReference>
<feature type="domain" description="CobQ/CobB/MinD/ParA nucleotide binding" evidence="10">
    <location>
        <begin position="555"/>
        <end position="728"/>
    </location>
</feature>
<evidence type="ECO:0000256" key="2">
    <source>
        <dbReference type="ARBA" id="ARBA00022475"/>
    </source>
</evidence>
<accession>A0A0F9I1G8</accession>
<dbReference type="GO" id="GO:0005524">
    <property type="term" value="F:ATP binding"/>
    <property type="evidence" value="ECO:0007669"/>
    <property type="project" value="UniProtKB-KW"/>
</dbReference>
<keyword evidence="8" id="KW-0175">Coiled coil</keyword>
<dbReference type="Gene3D" id="3.40.50.300">
    <property type="entry name" value="P-loop containing nucleotide triphosphate hydrolases"/>
    <property type="match status" value="1"/>
</dbReference>
<dbReference type="Pfam" id="PF01656">
    <property type="entry name" value="CbiA"/>
    <property type="match status" value="1"/>
</dbReference>
<dbReference type="InterPro" id="IPR003856">
    <property type="entry name" value="LPS_length_determ_N"/>
</dbReference>
<comment type="caution">
    <text evidence="13">The sequence shown here is derived from an EMBL/GenBank/DDBJ whole genome shotgun (WGS) entry which is preliminary data.</text>
</comment>
<evidence type="ECO:0008006" key="14">
    <source>
        <dbReference type="Google" id="ProtNLM"/>
    </source>
</evidence>
<gene>
    <name evidence="13" type="ORF">LCGC14_1932240</name>
</gene>
<dbReference type="CDD" id="cd05387">
    <property type="entry name" value="BY-kinase"/>
    <property type="match status" value="1"/>
</dbReference>
<keyword evidence="2" id="KW-1003">Cell membrane</keyword>
<dbReference type="GO" id="GO:0005886">
    <property type="term" value="C:plasma membrane"/>
    <property type="evidence" value="ECO:0007669"/>
    <property type="project" value="UniProtKB-SubCell"/>
</dbReference>
<keyword evidence="6 9" id="KW-1133">Transmembrane helix</keyword>
<proteinExistence type="predicted"/>
<evidence type="ECO:0000256" key="4">
    <source>
        <dbReference type="ARBA" id="ARBA00022741"/>
    </source>
</evidence>
<keyword evidence="7 9" id="KW-0472">Membrane</keyword>
<dbReference type="EMBL" id="LAZR01020768">
    <property type="protein sequence ID" value="KKL87685.1"/>
    <property type="molecule type" value="Genomic_DNA"/>
</dbReference>
<dbReference type="AlphaFoldDB" id="A0A0F9I1G8"/>
<dbReference type="GO" id="GO:0004713">
    <property type="term" value="F:protein tyrosine kinase activity"/>
    <property type="evidence" value="ECO:0007669"/>
    <property type="project" value="TreeGrafter"/>
</dbReference>
<reference evidence="13" key="1">
    <citation type="journal article" date="2015" name="Nature">
        <title>Complex archaea that bridge the gap between prokaryotes and eukaryotes.</title>
        <authorList>
            <person name="Spang A."/>
            <person name="Saw J.H."/>
            <person name="Jorgensen S.L."/>
            <person name="Zaremba-Niedzwiedzka K."/>
            <person name="Martijn J."/>
            <person name="Lind A.E."/>
            <person name="van Eijk R."/>
            <person name="Schleper C."/>
            <person name="Guy L."/>
            <person name="Ettema T.J."/>
        </authorList>
    </citation>
    <scope>NUCLEOTIDE SEQUENCE</scope>
</reference>
<keyword evidence="4" id="KW-0547">Nucleotide-binding</keyword>